<organism evidence="1 2">
    <name type="scientific">Nephila pilipes</name>
    <name type="common">Giant wood spider</name>
    <name type="synonym">Nephila maculata</name>
    <dbReference type="NCBI Taxonomy" id="299642"/>
    <lineage>
        <taxon>Eukaryota</taxon>
        <taxon>Metazoa</taxon>
        <taxon>Ecdysozoa</taxon>
        <taxon>Arthropoda</taxon>
        <taxon>Chelicerata</taxon>
        <taxon>Arachnida</taxon>
        <taxon>Araneae</taxon>
        <taxon>Araneomorphae</taxon>
        <taxon>Entelegynae</taxon>
        <taxon>Araneoidea</taxon>
        <taxon>Nephilidae</taxon>
        <taxon>Nephila</taxon>
    </lineage>
</organism>
<gene>
    <name evidence="1" type="ORF">NPIL_461</name>
</gene>
<dbReference type="EMBL" id="BMAW01084682">
    <property type="protein sequence ID" value="GFU39796.1"/>
    <property type="molecule type" value="Genomic_DNA"/>
</dbReference>
<dbReference type="AlphaFoldDB" id="A0A8X6R070"/>
<name>A0A8X6R070_NEPPI</name>
<keyword evidence="2" id="KW-1185">Reference proteome</keyword>
<evidence type="ECO:0000313" key="1">
    <source>
        <dbReference type="EMBL" id="GFU39796.1"/>
    </source>
</evidence>
<evidence type="ECO:0000313" key="2">
    <source>
        <dbReference type="Proteomes" id="UP000887013"/>
    </source>
</evidence>
<comment type="caution">
    <text evidence="1">The sequence shown here is derived from an EMBL/GenBank/DDBJ whole genome shotgun (WGS) entry which is preliminary data.</text>
</comment>
<sequence length="85" mass="9954">MKEKTEVMDIQKNNSHRRVEIPEFIQPVVPLRLEPIHPNISKQSTLQHPNENWTIAVSISPRKNFKEIVFPSRVPVAFSKERLNL</sequence>
<reference evidence="1" key="1">
    <citation type="submission" date="2020-08" db="EMBL/GenBank/DDBJ databases">
        <title>Multicomponent nature underlies the extraordinary mechanical properties of spider dragline silk.</title>
        <authorList>
            <person name="Kono N."/>
            <person name="Nakamura H."/>
            <person name="Mori M."/>
            <person name="Yoshida Y."/>
            <person name="Ohtoshi R."/>
            <person name="Malay A.D."/>
            <person name="Moran D.A.P."/>
            <person name="Tomita M."/>
            <person name="Numata K."/>
            <person name="Arakawa K."/>
        </authorList>
    </citation>
    <scope>NUCLEOTIDE SEQUENCE</scope>
</reference>
<accession>A0A8X6R070</accession>
<dbReference type="Proteomes" id="UP000887013">
    <property type="component" value="Unassembled WGS sequence"/>
</dbReference>
<proteinExistence type="predicted"/>
<protein>
    <submittedName>
        <fullName evidence="1">Uncharacterized protein</fullName>
    </submittedName>
</protein>